<dbReference type="OrthoDB" id="9807498at2"/>
<gene>
    <name evidence="2" type="ORF">KKC1_14210</name>
</gene>
<dbReference type="InterPro" id="IPR001539">
    <property type="entry name" value="Peptidase_U32"/>
</dbReference>
<dbReference type="PANTHER" id="PTHR30217:SF10">
    <property type="entry name" value="23S RRNA 5-HYDROXYCYTIDINE C2501 SYNTHASE"/>
    <property type="match status" value="1"/>
</dbReference>
<dbReference type="InterPro" id="IPR020988">
    <property type="entry name" value="Pept_U32_collagenase"/>
</dbReference>
<evidence type="ECO:0000259" key="1">
    <source>
        <dbReference type="Pfam" id="PF12392"/>
    </source>
</evidence>
<dbReference type="EMBL" id="BDGJ01000065">
    <property type="protein sequence ID" value="GAW92265.1"/>
    <property type="molecule type" value="Genomic_DNA"/>
</dbReference>
<sequence length="852" mass="96600">MELEVGKVQKPELLAPAGNMEALMAAVENGADAVYLGGKLFSARHYADNFDDQEMKEALAYSQPRGVKIYVTVNTLLDKRELESAVRFIYRLTQQGINAVIVQDLGLLKILREVLPQLEIHASTQMTVHNSAGCRFLEKHGVKRVVLAREVSLNNIKNIRQKTDIELETFVHGALCISYSGQCLMSSMIGGRSGNRGRCAQPCRMTYRLVDEKGRELTDKTFGLHLLSPRDLNMLDCLPQLVEAGVRAFKVEGRMKRPEYVATVTRIYRQVLDRYWENPEHFFVTEREQKELEQIFNRQFTTGYFFGNPGRDLMSYKRPNNRGLFLGRVTGYNAGTKQAIIRLEEPLRRGDGIEVWVSRGSRVGTTVEEIWWKGQKTEEAPAGAEVVLPLTRKVEKGDRVFKTYDRELMARAHKSYSGPGSRKIKVNAMVRAKEGEPLRIELTDPAGRKASAETQFLGEKALKHPLTEEVIRRQLERLGNTPFELGHLEAEIIGNIMVPLSEINKARREAVARLEELRAEEVRLPTVPRAEFEERLQKVLVEVSDQKRPRTKPLLSVVVGDIASLEAALDSGADRIYFGGEQFRSKPPITNRELEEAVEKCRALGKEAVLVMPRIWHEDQVASMVSDLRQVATWHPDGIMVGNLGSLQLVRETCPQIRIFGDYPLNVFNDHAALFMAEEGIYSITLSPELNFEQLKELSLPVDISLECLVHGFIPLMISEYCAVGAILGERTEGTPCRQVCYQGRFGLKDRMNFIFPLESDQYCRMFVFNPKELCLIEDLPLFMDLGINSLRIEAKKESAEYVRRVVTAYRTAIDEAWQLRKDKGTLTKLKEELEKASAAGFTKGHYYRGVL</sequence>
<dbReference type="InterPro" id="IPR051454">
    <property type="entry name" value="RNA/ubiquinone_mod_enzymes"/>
</dbReference>
<dbReference type="Proteomes" id="UP000197032">
    <property type="component" value="Unassembled WGS sequence"/>
</dbReference>
<evidence type="ECO:0000313" key="2">
    <source>
        <dbReference type="EMBL" id="GAW92265.1"/>
    </source>
</evidence>
<accession>A0A1Z5HSG6</accession>
<organism evidence="2 3">
    <name type="scientific">Calderihabitans maritimus</name>
    <dbReference type="NCBI Taxonomy" id="1246530"/>
    <lineage>
        <taxon>Bacteria</taxon>
        <taxon>Bacillati</taxon>
        <taxon>Bacillota</taxon>
        <taxon>Clostridia</taxon>
        <taxon>Neomoorellales</taxon>
        <taxon>Calderihabitantaceae</taxon>
        <taxon>Calderihabitans</taxon>
    </lineage>
</organism>
<evidence type="ECO:0000313" key="3">
    <source>
        <dbReference type="Proteomes" id="UP000197032"/>
    </source>
</evidence>
<dbReference type="AlphaFoldDB" id="A0A1Z5HSG6"/>
<name>A0A1Z5HSG6_9FIRM</name>
<feature type="domain" description="Peptidase U32 collagenase" evidence="1">
    <location>
        <begin position="400"/>
        <end position="518"/>
    </location>
</feature>
<comment type="caution">
    <text evidence="2">The sequence shown here is derived from an EMBL/GenBank/DDBJ whole genome shotgun (WGS) entry which is preliminary data.</text>
</comment>
<protein>
    <submittedName>
        <fullName evidence="2">Peptidase U32</fullName>
    </submittedName>
</protein>
<reference evidence="3" key="1">
    <citation type="journal article" date="2017" name="Appl. Environ. Microbiol.">
        <title>Genomic analysis of Calderihabitans maritimus KKC1, a thermophilic hydrogenogenic carboxydotrophic bacterium isolated from marine sediment.</title>
        <authorList>
            <person name="Omae K."/>
            <person name="Yoneda Y."/>
            <person name="Fukuyama Y."/>
            <person name="Yoshida T."/>
            <person name="Sako Y."/>
        </authorList>
    </citation>
    <scope>NUCLEOTIDE SEQUENCE [LARGE SCALE GENOMIC DNA]</scope>
    <source>
        <strain evidence="3">KKC1</strain>
    </source>
</reference>
<dbReference type="Pfam" id="PF12392">
    <property type="entry name" value="DUF3656"/>
    <property type="match status" value="1"/>
</dbReference>
<keyword evidence="3" id="KW-1185">Reference proteome</keyword>
<dbReference type="PROSITE" id="PS01276">
    <property type="entry name" value="PEPTIDASE_U32"/>
    <property type="match status" value="1"/>
</dbReference>
<dbReference type="PANTHER" id="PTHR30217">
    <property type="entry name" value="PEPTIDASE U32 FAMILY"/>
    <property type="match status" value="1"/>
</dbReference>
<dbReference type="Pfam" id="PF01136">
    <property type="entry name" value="Peptidase_U32"/>
    <property type="match status" value="2"/>
</dbReference>
<proteinExistence type="predicted"/>